<proteinExistence type="inferred from homology"/>
<dbReference type="GO" id="GO:0004135">
    <property type="term" value="F:amylo-alpha-1,6-glucosidase activity"/>
    <property type="evidence" value="ECO:0007669"/>
    <property type="project" value="InterPro"/>
</dbReference>
<keyword evidence="2" id="KW-0378">Hydrolase</keyword>
<dbReference type="EMBL" id="CP051774">
    <property type="protein sequence ID" value="QJE95696.1"/>
    <property type="molecule type" value="Genomic_DNA"/>
</dbReference>
<name>A0A858RF21_9BACT</name>
<gene>
    <name evidence="5" type="primary">glgX</name>
    <name evidence="5" type="ORF">HHL09_07825</name>
</gene>
<dbReference type="InterPro" id="IPR014756">
    <property type="entry name" value="Ig_E-set"/>
</dbReference>
<dbReference type="AlphaFoldDB" id="A0A858RF21"/>
<accession>A0A858RF21</accession>
<dbReference type="SUPFAM" id="SSF81296">
    <property type="entry name" value="E set domains"/>
    <property type="match status" value="1"/>
</dbReference>
<dbReference type="PANTHER" id="PTHR43002">
    <property type="entry name" value="GLYCOGEN DEBRANCHING ENZYME"/>
    <property type="match status" value="1"/>
</dbReference>
<reference evidence="5 6" key="1">
    <citation type="submission" date="2020-04" db="EMBL/GenBank/DDBJ databases">
        <title>Luteolibacter sp. G-1-1-1 isolated from soil.</title>
        <authorList>
            <person name="Dahal R.H."/>
        </authorList>
    </citation>
    <scope>NUCLEOTIDE SEQUENCE [LARGE SCALE GENOMIC DNA]</scope>
    <source>
        <strain evidence="5 6">G-1-1-1</strain>
    </source>
</reference>
<dbReference type="InterPro" id="IPR013783">
    <property type="entry name" value="Ig-like_fold"/>
</dbReference>
<evidence type="ECO:0000313" key="5">
    <source>
        <dbReference type="EMBL" id="QJE95696.1"/>
    </source>
</evidence>
<sequence length="707" mass="79536">MNRPLPEVDVPVADFPVWPGKPVPLGATFDGRGVNFALFSDHATRVELCLFDSVDAEAESRRIALPERTAQVWHGYLPDVRAGQIYGYRVYGPHAPAKGHLFRPCKVLLDPYAKEIARDVRWHPAIMDDESDSAPFAPLARVADFSFAWHGDRPPLTPWHQTVVYELHVKGFTRQHPGVPERLRGTYAALASPAAVGHLKDLGVTAVELLPVHYHVDEPHLAESGRTNYWGYNTLGYFAPDPRFSASGPEGAVAEFQEMVRVLHSAGMEVILDVVYNHTGEGNHCGPMLSFRGIDNAAYYRLAEDRTHYVDFTGCGNSLNVAHPHSLQLIMDSLRHWVQEMHVDGFRFDLASALARELWEVDRLGAFFDIIHQDPVLSRVKLIAEPWDLGPNGYQVGNFPVLWSEWNGKYRDCVRRFWKGQGGSVGELATRLAGSSDLYSHNGRRPSASLNFITAHDGFTLRDLVSYNAKHNEANGEENRDGCDENHSWNCGIEGPTTDRAINSLRERQQRNLLATLLLSQGVPMLNSGDEFGNTQLGNNNPYCHDSPLAWLDWSLCPAQRALLAFTRDVLRLRRSEPVFQRRRFFQGRPIHGASIKDLYWIRPDGEEMTDADWNASHARCFGMALPGDQIEETGEQGERITGDTFVIIFNAHDEPVSFRLGARHRNLHWAREFDTSNPEAPHESFPAMSIYPLQSRSLAVLRAKFS</sequence>
<organism evidence="5 6">
    <name type="scientific">Luteolibacter luteus</name>
    <dbReference type="NCBI Taxonomy" id="2728835"/>
    <lineage>
        <taxon>Bacteria</taxon>
        <taxon>Pseudomonadati</taxon>
        <taxon>Verrucomicrobiota</taxon>
        <taxon>Verrucomicrobiia</taxon>
        <taxon>Verrucomicrobiales</taxon>
        <taxon>Verrucomicrobiaceae</taxon>
        <taxon>Luteolibacter</taxon>
    </lineage>
</organism>
<dbReference type="SMART" id="SM00642">
    <property type="entry name" value="Aamy"/>
    <property type="match status" value="1"/>
</dbReference>
<keyword evidence="6" id="KW-1185">Reference proteome</keyword>
<dbReference type="InterPro" id="IPR004193">
    <property type="entry name" value="Glyco_hydro_13_N"/>
</dbReference>
<dbReference type="InterPro" id="IPR011837">
    <property type="entry name" value="Glycogen_debranch_GlgX"/>
</dbReference>
<evidence type="ECO:0000259" key="4">
    <source>
        <dbReference type="SMART" id="SM00642"/>
    </source>
</evidence>
<dbReference type="InterPro" id="IPR006047">
    <property type="entry name" value="GH13_cat_dom"/>
</dbReference>
<dbReference type="InterPro" id="IPR044505">
    <property type="entry name" value="GlgX_Isoamylase_N_E_set"/>
</dbReference>
<dbReference type="Gene3D" id="2.60.40.10">
    <property type="entry name" value="Immunoglobulins"/>
    <property type="match status" value="1"/>
</dbReference>
<evidence type="ECO:0000256" key="3">
    <source>
        <dbReference type="ARBA" id="ARBA00023295"/>
    </source>
</evidence>
<dbReference type="InterPro" id="IPR017853">
    <property type="entry name" value="GH"/>
</dbReference>
<dbReference type="GO" id="GO:0005980">
    <property type="term" value="P:glycogen catabolic process"/>
    <property type="evidence" value="ECO:0007669"/>
    <property type="project" value="InterPro"/>
</dbReference>
<comment type="similarity">
    <text evidence="1">Belongs to the glycosyl hydrolase 13 family.</text>
</comment>
<dbReference type="Proteomes" id="UP000501812">
    <property type="component" value="Chromosome"/>
</dbReference>
<dbReference type="SUPFAM" id="SSF51011">
    <property type="entry name" value="Glycosyl hydrolase domain"/>
    <property type="match status" value="1"/>
</dbReference>
<feature type="domain" description="Glycosyl hydrolase family 13 catalytic" evidence="4">
    <location>
        <begin position="166"/>
        <end position="567"/>
    </location>
</feature>
<dbReference type="CDD" id="cd11326">
    <property type="entry name" value="AmyAc_Glg_debranch"/>
    <property type="match status" value="1"/>
</dbReference>
<dbReference type="Pfam" id="PF02922">
    <property type="entry name" value="CBM_48"/>
    <property type="match status" value="1"/>
</dbReference>
<keyword evidence="3" id="KW-0326">Glycosidase</keyword>
<evidence type="ECO:0000313" key="6">
    <source>
        <dbReference type="Proteomes" id="UP000501812"/>
    </source>
</evidence>
<dbReference type="InterPro" id="IPR013780">
    <property type="entry name" value="Glyco_hydro_b"/>
</dbReference>
<dbReference type="KEGG" id="luo:HHL09_07825"/>
<evidence type="ECO:0000256" key="2">
    <source>
        <dbReference type="ARBA" id="ARBA00022801"/>
    </source>
</evidence>
<dbReference type="Pfam" id="PF00128">
    <property type="entry name" value="Alpha-amylase"/>
    <property type="match status" value="1"/>
</dbReference>
<evidence type="ECO:0000256" key="1">
    <source>
        <dbReference type="ARBA" id="ARBA00008061"/>
    </source>
</evidence>
<dbReference type="NCBIfam" id="TIGR02100">
    <property type="entry name" value="glgX_debranch"/>
    <property type="match status" value="1"/>
</dbReference>
<dbReference type="Gene3D" id="2.60.40.1180">
    <property type="entry name" value="Golgi alpha-mannosidase II"/>
    <property type="match status" value="1"/>
</dbReference>
<protein>
    <submittedName>
        <fullName evidence="5">Glycogen debranching protein GlgX</fullName>
    </submittedName>
</protein>
<dbReference type="Gene3D" id="3.20.20.80">
    <property type="entry name" value="Glycosidases"/>
    <property type="match status" value="1"/>
</dbReference>
<dbReference type="CDD" id="cd02856">
    <property type="entry name" value="E_set_GDE_Isoamylase_N"/>
    <property type="match status" value="1"/>
</dbReference>
<dbReference type="SUPFAM" id="SSF51445">
    <property type="entry name" value="(Trans)glycosidases"/>
    <property type="match status" value="1"/>
</dbReference>
<dbReference type="RefSeq" id="WP_169454009.1">
    <property type="nucleotide sequence ID" value="NZ_CP051774.1"/>
</dbReference>